<name>A0A382H2J5_9ZZZZ</name>
<proteinExistence type="predicted"/>
<dbReference type="GO" id="GO:0005829">
    <property type="term" value="C:cytosol"/>
    <property type="evidence" value="ECO:0007669"/>
    <property type="project" value="TreeGrafter"/>
</dbReference>
<protein>
    <recommendedName>
        <fullName evidence="1">Gcp-like domain-containing protein</fullName>
    </recommendedName>
</protein>
<feature type="domain" description="Gcp-like" evidence="1">
    <location>
        <begin position="11"/>
        <end position="82"/>
    </location>
</feature>
<dbReference type="GO" id="GO:0002949">
    <property type="term" value="P:tRNA threonylcarbamoyladenosine modification"/>
    <property type="evidence" value="ECO:0007669"/>
    <property type="project" value="InterPro"/>
</dbReference>
<dbReference type="InterPro" id="IPR022496">
    <property type="entry name" value="T6A_TsaB"/>
</dbReference>
<sequence length="184" mass="20492">MVELDEINQPRIHGERLPLVVHDLLLNHSMQVAELEGIAVSSGPGSYTGLRIGMSLAKGLAMAGNIPLIPVPTMEVMNRSISQNGVYWVLLHSHKNMVFSQRFNSGKPDSVIECEPFEPEKYYPRFGFNLDSICKPGDYKLAPMSAKFVGELALQKFDKWANIDLSQITPNYVTSFNLGKVPEN</sequence>
<gene>
    <name evidence="2" type="ORF">METZ01_LOCUS234011</name>
</gene>
<dbReference type="InterPro" id="IPR000905">
    <property type="entry name" value="Gcp-like_dom"/>
</dbReference>
<dbReference type="AlphaFoldDB" id="A0A382H2J5"/>
<dbReference type="NCBIfam" id="TIGR03725">
    <property type="entry name" value="T6A_YeaZ"/>
    <property type="match status" value="1"/>
</dbReference>
<organism evidence="2">
    <name type="scientific">marine metagenome</name>
    <dbReference type="NCBI Taxonomy" id="408172"/>
    <lineage>
        <taxon>unclassified sequences</taxon>
        <taxon>metagenomes</taxon>
        <taxon>ecological metagenomes</taxon>
    </lineage>
</organism>
<dbReference type="PANTHER" id="PTHR11735:SF11">
    <property type="entry name" value="TRNA THREONYLCARBAMOYLADENOSINE BIOSYNTHESIS PROTEIN TSAB"/>
    <property type="match status" value="1"/>
</dbReference>
<accession>A0A382H2J5</accession>
<reference evidence="2" key="1">
    <citation type="submission" date="2018-05" db="EMBL/GenBank/DDBJ databases">
        <authorList>
            <person name="Lanie J.A."/>
            <person name="Ng W.-L."/>
            <person name="Kazmierczak K.M."/>
            <person name="Andrzejewski T.M."/>
            <person name="Davidsen T.M."/>
            <person name="Wayne K.J."/>
            <person name="Tettelin H."/>
            <person name="Glass J.I."/>
            <person name="Rusch D."/>
            <person name="Podicherti R."/>
            <person name="Tsui H.-C.T."/>
            <person name="Winkler M.E."/>
        </authorList>
    </citation>
    <scope>NUCLEOTIDE SEQUENCE</scope>
</reference>
<dbReference type="InterPro" id="IPR043129">
    <property type="entry name" value="ATPase_NBD"/>
</dbReference>
<dbReference type="Pfam" id="PF00814">
    <property type="entry name" value="TsaD"/>
    <property type="match status" value="1"/>
</dbReference>
<evidence type="ECO:0000313" key="2">
    <source>
        <dbReference type="EMBL" id="SVB81157.1"/>
    </source>
</evidence>
<evidence type="ECO:0000259" key="1">
    <source>
        <dbReference type="Pfam" id="PF00814"/>
    </source>
</evidence>
<dbReference type="PANTHER" id="PTHR11735">
    <property type="entry name" value="TRNA N6-ADENOSINE THREONYLCARBAMOYLTRANSFERASE"/>
    <property type="match status" value="1"/>
</dbReference>
<dbReference type="EMBL" id="UINC01058650">
    <property type="protein sequence ID" value="SVB81157.1"/>
    <property type="molecule type" value="Genomic_DNA"/>
</dbReference>
<dbReference type="SUPFAM" id="SSF53067">
    <property type="entry name" value="Actin-like ATPase domain"/>
    <property type="match status" value="1"/>
</dbReference>
<dbReference type="Gene3D" id="3.30.420.40">
    <property type="match status" value="1"/>
</dbReference>